<feature type="compositionally biased region" description="Polar residues" evidence="10">
    <location>
        <begin position="1123"/>
        <end position="1146"/>
    </location>
</feature>
<feature type="compositionally biased region" description="Low complexity" evidence="10">
    <location>
        <begin position="124"/>
        <end position="134"/>
    </location>
</feature>
<feature type="compositionally biased region" description="Basic and acidic residues" evidence="10">
    <location>
        <begin position="639"/>
        <end position="653"/>
    </location>
</feature>
<dbReference type="PANTHER" id="PTHR13466:SF19">
    <property type="entry name" value="NUCLEUS-VACUOLE JUNCTION PROTEIN 2"/>
    <property type="match status" value="1"/>
</dbReference>
<feature type="domain" description="SMP-LTD" evidence="12">
    <location>
        <begin position="305"/>
        <end position="501"/>
    </location>
</feature>
<keyword evidence="2" id="KW-0813">Transport</keyword>
<dbReference type="SUPFAM" id="SSF50729">
    <property type="entry name" value="PH domain-like"/>
    <property type="match status" value="1"/>
</dbReference>
<evidence type="ECO:0000313" key="13">
    <source>
        <dbReference type="EMBL" id="WRT67714.1"/>
    </source>
</evidence>
<feature type="compositionally biased region" description="Polar residues" evidence="10">
    <location>
        <begin position="1056"/>
        <end position="1068"/>
    </location>
</feature>
<feature type="compositionally biased region" description="Low complexity" evidence="10">
    <location>
        <begin position="714"/>
        <end position="749"/>
    </location>
</feature>
<keyword evidence="5 11" id="KW-1133">Transmembrane helix</keyword>
<keyword evidence="9" id="KW-0175">Coiled coil</keyword>
<feature type="compositionally biased region" description="Basic and acidic residues" evidence="10">
    <location>
        <begin position="566"/>
        <end position="578"/>
    </location>
</feature>
<evidence type="ECO:0000256" key="10">
    <source>
        <dbReference type="SAM" id="MobiDB-lite"/>
    </source>
</evidence>
<dbReference type="Pfam" id="PF10296">
    <property type="entry name" value="MMM1"/>
    <property type="match status" value="1"/>
</dbReference>
<feature type="transmembrane region" description="Helical" evidence="11">
    <location>
        <begin position="7"/>
        <end position="31"/>
    </location>
</feature>
<evidence type="ECO:0000259" key="12">
    <source>
        <dbReference type="PROSITE" id="PS51847"/>
    </source>
</evidence>
<feature type="compositionally biased region" description="Low complexity" evidence="10">
    <location>
        <begin position="844"/>
        <end position="886"/>
    </location>
</feature>
<evidence type="ECO:0000256" key="8">
    <source>
        <dbReference type="ARBA" id="ARBA00023136"/>
    </source>
</evidence>
<keyword evidence="6" id="KW-0445">Lipid transport</keyword>
<dbReference type="PANTHER" id="PTHR13466">
    <property type="entry name" value="TEX2 PROTEIN-RELATED"/>
    <property type="match status" value="1"/>
</dbReference>
<proteinExistence type="predicted"/>
<dbReference type="InterPro" id="IPR031468">
    <property type="entry name" value="SMP_LBD"/>
</dbReference>
<keyword evidence="4" id="KW-0256">Endoplasmic reticulum</keyword>
<dbReference type="CDD" id="cd21675">
    <property type="entry name" value="SMP_TEX2"/>
    <property type="match status" value="1"/>
</dbReference>
<feature type="compositionally biased region" description="Basic and acidic residues" evidence="10">
    <location>
        <begin position="803"/>
        <end position="814"/>
    </location>
</feature>
<evidence type="ECO:0000256" key="1">
    <source>
        <dbReference type="ARBA" id="ARBA00004586"/>
    </source>
</evidence>
<keyword evidence="8 11" id="KW-0472">Membrane</keyword>
<feature type="region of interest" description="Disordered" evidence="10">
    <location>
        <begin position="92"/>
        <end position="134"/>
    </location>
</feature>
<feature type="compositionally biased region" description="Basic and acidic residues" evidence="10">
    <location>
        <begin position="949"/>
        <end position="972"/>
    </location>
</feature>
<evidence type="ECO:0000256" key="7">
    <source>
        <dbReference type="ARBA" id="ARBA00023121"/>
    </source>
</evidence>
<feature type="coiled-coil region" evidence="9">
    <location>
        <begin position="44"/>
        <end position="71"/>
    </location>
</feature>
<feature type="compositionally biased region" description="Basic and acidic residues" evidence="10">
    <location>
        <begin position="113"/>
        <end position="123"/>
    </location>
</feature>
<gene>
    <name evidence="13" type="ORF">IL334_004686</name>
</gene>
<keyword evidence="3 11" id="KW-0812">Transmembrane</keyword>
<feature type="region of interest" description="Disordered" evidence="10">
    <location>
        <begin position="1116"/>
        <end position="1146"/>
    </location>
</feature>
<dbReference type="GeneID" id="87956817"/>
<evidence type="ECO:0000256" key="11">
    <source>
        <dbReference type="SAM" id="Phobius"/>
    </source>
</evidence>
<feature type="region of interest" description="Disordered" evidence="10">
    <location>
        <begin position="786"/>
        <end position="1103"/>
    </location>
</feature>
<feature type="compositionally biased region" description="Polar residues" evidence="10">
    <location>
        <begin position="618"/>
        <end position="631"/>
    </location>
</feature>
<feature type="region of interest" description="Disordered" evidence="10">
    <location>
        <begin position="518"/>
        <end position="603"/>
    </location>
</feature>
<evidence type="ECO:0000256" key="2">
    <source>
        <dbReference type="ARBA" id="ARBA00022448"/>
    </source>
</evidence>
<feature type="compositionally biased region" description="Polar residues" evidence="10">
    <location>
        <begin position="92"/>
        <end position="102"/>
    </location>
</feature>
<name>A0ABZ1D2Y0_9TREE</name>
<comment type="subcellular location">
    <subcellularLocation>
        <location evidence="1">Endoplasmic reticulum membrane</location>
    </subcellularLocation>
</comment>
<keyword evidence="14" id="KW-1185">Reference proteome</keyword>
<protein>
    <recommendedName>
        <fullName evidence="12">SMP-LTD domain-containing protein</fullName>
    </recommendedName>
</protein>
<evidence type="ECO:0000256" key="3">
    <source>
        <dbReference type="ARBA" id="ARBA00022692"/>
    </source>
</evidence>
<dbReference type="RefSeq" id="XP_062792454.1">
    <property type="nucleotide sequence ID" value="XM_062936403.1"/>
</dbReference>
<evidence type="ECO:0000313" key="14">
    <source>
        <dbReference type="Proteomes" id="UP001329825"/>
    </source>
</evidence>
<evidence type="ECO:0000256" key="6">
    <source>
        <dbReference type="ARBA" id="ARBA00023055"/>
    </source>
</evidence>
<feature type="compositionally biased region" description="Polar residues" evidence="10">
    <location>
        <begin position="586"/>
        <end position="598"/>
    </location>
</feature>
<evidence type="ECO:0000256" key="4">
    <source>
        <dbReference type="ARBA" id="ARBA00022824"/>
    </source>
</evidence>
<feature type="compositionally biased region" description="Low complexity" evidence="10">
    <location>
        <begin position="904"/>
        <end position="920"/>
    </location>
</feature>
<sequence>MWWPFQWLVIYVLGGVTFIPVLIISIIAYVYKYGSVPVGDSDPYKEEKARLQENEEKVEQVEKSKALLDQAEKPLSGWLTVRRQFHSNSQNSKNVIIPTNSEEPLDDDGGQEAIEKEKGDSDSVHTNSSTSGTTTYSARIAQTYRSMVELRAAKKEPLPREFFFCVLKGSVLFLYEDETKTNCVAALGVDQYVVRMEKEDGRRFKGKDSELFSKRNAVVLRVVKGVAKKGLPVITKGMQAEAEEGKDREIENKPIFLFTKSNTKMEDWYMALLKASSQSPQAITSQVYDPRDMQTLVETIDTEPDPIPMRWFNAMIGRIFFSLYKTDALEQFIISRIMKKMTRVNRPGFLGPIVVREVNVGTSVPFFSKPMLKDLTSEGTSAFEAHMQYKSQPNRSDSDVRITIATTATIPTGFKPYVVDLVLAVVVKSFEGNLVMQMKKPPSNRFWYGFTSMPKMEIEIVPIVSERKIQIGMVLKAIEKQIRDVIAESVVLPNMDDIAFFDTSRLDLRGGIFDEASKMKQSSEVESSNAFDPKSEIEVQTSNEDPSSAIPSTSNLRKRNPHQKSKSTDIRDSLKTEEIPEIGISRTDTAPPSQSNNIPAPKAAAIQATKKWFAQTGTAQPPSLANQTVTGGLSADGQDDMKRQRSQSKDRVPKLVADSNHTDANYANTPEIAAVQVSSSTMPLSEAEKKSLEAIQPSEASSTPRGEINIHRLSGTPRPSSTSSVSMSSTDTGVIAPPETAQSSSASLISTLRSRDKKAIQAQVGTARESLKKWGVGLAAKRRAMKEGFGLEEETRSPALYRPPEEDQREDERSVLSTSPHRSLQDRLNAAAHASVAPVPMNIPSRGRSSSSSSRPSLFASPKSAASPASTSPPKWSSPSVPKTTTGIIKDGISPQPNPNVFNPSQSQQSLDSPPVSQQPTSGRSMVVPRVPKRPGQVTGIGHNAAEPMVRRVSTEDGLREERIEDVQDRQRRITQPLLSKDSPQNITDIKKTPFDIPSPAKPSIPDFAVPPPLPSKEQSRTASMSDFVSSVSSDAGEPYSPPAQTDHLIAPDSPKSVTGLPSISTDSTDLHAVPNIDKTSPRITEAQVGSAISPGRSSTAEDSLRNLVAKNEEALKARKSEPSSPNLNALANKQLGLLTSGNIEE</sequence>
<reference evidence="13 14" key="1">
    <citation type="submission" date="2024-01" db="EMBL/GenBank/DDBJ databases">
        <title>Comparative genomics of Cryptococcus and Kwoniella reveals pathogenesis evolution and contrasting modes of karyotype evolution via chromosome fusion or intercentromeric recombination.</title>
        <authorList>
            <person name="Coelho M.A."/>
            <person name="David-Palma M."/>
            <person name="Shea T."/>
            <person name="Bowers K."/>
            <person name="McGinley-Smith S."/>
            <person name="Mohammad A.W."/>
            <person name="Gnirke A."/>
            <person name="Yurkov A.M."/>
            <person name="Nowrousian M."/>
            <person name="Sun S."/>
            <person name="Cuomo C.A."/>
            <person name="Heitman J."/>
        </authorList>
    </citation>
    <scope>NUCLEOTIDE SEQUENCE [LARGE SCALE GENOMIC DNA]</scope>
    <source>
        <strain evidence="13">CBS 11374</strain>
    </source>
</reference>
<feature type="region of interest" description="Disordered" evidence="10">
    <location>
        <begin position="618"/>
        <end position="749"/>
    </location>
</feature>
<feature type="compositionally biased region" description="Polar residues" evidence="10">
    <location>
        <begin position="538"/>
        <end position="555"/>
    </location>
</feature>
<organism evidence="13 14">
    <name type="scientific">Kwoniella shivajii</name>
    <dbReference type="NCBI Taxonomy" id="564305"/>
    <lineage>
        <taxon>Eukaryota</taxon>
        <taxon>Fungi</taxon>
        <taxon>Dikarya</taxon>
        <taxon>Basidiomycota</taxon>
        <taxon>Agaricomycotina</taxon>
        <taxon>Tremellomycetes</taxon>
        <taxon>Tremellales</taxon>
        <taxon>Cryptococcaceae</taxon>
        <taxon>Kwoniella</taxon>
    </lineage>
</organism>
<dbReference type="Proteomes" id="UP001329825">
    <property type="component" value="Chromosome 6"/>
</dbReference>
<dbReference type="PROSITE" id="PS51847">
    <property type="entry name" value="SMP"/>
    <property type="match status" value="1"/>
</dbReference>
<evidence type="ECO:0000256" key="5">
    <source>
        <dbReference type="ARBA" id="ARBA00022989"/>
    </source>
</evidence>
<dbReference type="EMBL" id="CP141886">
    <property type="protein sequence ID" value="WRT67714.1"/>
    <property type="molecule type" value="Genomic_DNA"/>
</dbReference>
<evidence type="ECO:0000256" key="9">
    <source>
        <dbReference type="SAM" id="Coils"/>
    </source>
</evidence>
<accession>A0ABZ1D2Y0</accession>
<keyword evidence="7" id="KW-0446">Lipid-binding</keyword>
<feature type="compositionally biased region" description="Low complexity" evidence="10">
    <location>
        <begin position="1024"/>
        <end position="1035"/>
    </location>
</feature>
<feature type="compositionally biased region" description="Basic residues" evidence="10">
    <location>
        <begin position="556"/>
        <end position="565"/>
    </location>
</feature>
<dbReference type="InterPro" id="IPR019411">
    <property type="entry name" value="MMM1_dom"/>
</dbReference>